<organism evidence="1 2">
    <name type="scientific">Flavobacterium branchiophilum</name>
    <dbReference type="NCBI Taxonomy" id="55197"/>
    <lineage>
        <taxon>Bacteria</taxon>
        <taxon>Pseudomonadati</taxon>
        <taxon>Bacteroidota</taxon>
        <taxon>Flavobacteriia</taxon>
        <taxon>Flavobacteriales</taxon>
        <taxon>Flavobacteriaceae</taxon>
        <taxon>Flavobacterium</taxon>
    </lineage>
</organism>
<dbReference type="EMBL" id="PCMW01000082">
    <property type="protein sequence ID" value="PDS22639.1"/>
    <property type="molecule type" value="Genomic_DNA"/>
</dbReference>
<dbReference type="PROSITE" id="PS51257">
    <property type="entry name" value="PROKAR_LIPOPROTEIN"/>
    <property type="match status" value="1"/>
</dbReference>
<evidence type="ECO:0008006" key="3">
    <source>
        <dbReference type="Google" id="ProtNLM"/>
    </source>
</evidence>
<accession>A0A2H3K9B5</accession>
<dbReference type="RefSeq" id="WP_014084646.1">
    <property type="nucleotide sequence ID" value="NZ_CBCSFI010000005.1"/>
</dbReference>
<evidence type="ECO:0000313" key="1">
    <source>
        <dbReference type="EMBL" id="PDS22639.1"/>
    </source>
</evidence>
<reference evidence="1 2" key="1">
    <citation type="submission" date="2017-09" db="EMBL/GenBank/DDBJ databases">
        <title>Whole genomes of Flavobacteriaceae.</title>
        <authorList>
            <person name="Stine C."/>
            <person name="Li C."/>
            <person name="Tadesse D."/>
        </authorList>
    </citation>
    <scope>NUCLEOTIDE SEQUENCE [LARGE SCALE GENOMIC DNA]</scope>
    <source>
        <strain evidence="1 2">ATCC 35036</strain>
    </source>
</reference>
<dbReference type="Proteomes" id="UP000220828">
    <property type="component" value="Unassembled WGS sequence"/>
</dbReference>
<dbReference type="Pfam" id="PF20050">
    <property type="entry name" value="DUF6452"/>
    <property type="match status" value="1"/>
</dbReference>
<dbReference type="InterPro" id="IPR045607">
    <property type="entry name" value="DUF6452"/>
</dbReference>
<dbReference type="OMA" id="CEKDDIC"/>
<comment type="caution">
    <text evidence="1">The sequence shown here is derived from an EMBL/GenBank/DDBJ whole genome shotgun (WGS) entry which is preliminary data.</text>
</comment>
<sequence length="183" mass="20231">MKKIIALLLITFGFLGCEKDDICDAATVTTPKLVIHFYDSTTNLSKNVVNLKVIADGMSEGVVFNSSLTTDEKYLANGVSSIKIPLKTTADATKYTLIYNFGSSNASTVFTDILTFNYTRKNEYISRACGYKTIFDLNNSAGLSKAVILNNLETNTTGNWIDGITIKKYNITSENETHIDIYF</sequence>
<protein>
    <recommendedName>
        <fullName evidence="3">Lipoprotein</fullName>
    </recommendedName>
</protein>
<proteinExistence type="predicted"/>
<name>A0A2H3K9B5_9FLAO</name>
<dbReference type="OrthoDB" id="663527at2"/>
<dbReference type="AlphaFoldDB" id="A0A2H3K9B5"/>
<evidence type="ECO:0000313" key="2">
    <source>
        <dbReference type="Proteomes" id="UP000220828"/>
    </source>
</evidence>
<gene>
    <name evidence="1" type="ORF">B0A77_12905</name>
</gene>